<protein>
    <recommendedName>
        <fullName evidence="4">YacP-like NYN domain protein</fullName>
    </recommendedName>
</protein>
<reference evidence="2 3" key="1">
    <citation type="submission" date="2019-08" db="EMBL/GenBank/DDBJ databases">
        <title>Complete genome sequence of Candidatus Uab amorphum.</title>
        <authorList>
            <person name="Shiratori T."/>
            <person name="Suzuki S."/>
            <person name="Kakizawa Y."/>
            <person name="Ishida K."/>
        </authorList>
    </citation>
    <scope>NUCLEOTIDE SEQUENCE [LARGE SCALE GENOMIC DNA]</scope>
    <source>
        <strain evidence="2 3">SRT547</strain>
    </source>
</reference>
<evidence type="ECO:0000313" key="2">
    <source>
        <dbReference type="EMBL" id="BBM82887.1"/>
    </source>
</evidence>
<name>A0A5S9IJW7_UABAM</name>
<keyword evidence="3" id="KW-1185">Reference proteome</keyword>
<dbReference type="PANTHER" id="PTHR34547">
    <property type="entry name" value="YACP-LIKE NYN DOMAIN PROTEIN"/>
    <property type="match status" value="1"/>
</dbReference>
<organism evidence="2 3">
    <name type="scientific">Uabimicrobium amorphum</name>
    <dbReference type="NCBI Taxonomy" id="2596890"/>
    <lineage>
        <taxon>Bacteria</taxon>
        <taxon>Pseudomonadati</taxon>
        <taxon>Planctomycetota</taxon>
        <taxon>Candidatus Uabimicrobiia</taxon>
        <taxon>Candidatus Uabimicrobiales</taxon>
        <taxon>Candidatus Uabimicrobiaceae</taxon>
        <taxon>Candidatus Uabimicrobium</taxon>
    </lineage>
</organism>
<dbReference type="PANTHER" id="PTHR34547:SF1">
    <property type="entry name" value="YACP-LIKE NYN DOMAIN PROTEIN"/>
    <property type="match status" value="1"/>
</dbReference>
<accession>A0A5S9IJW7</accession>
<dbReference type="EMBL" id="AP019860">
    <property type="protein sequence ID" value="BBM82887.1"/>
    <property type="molecule type" value="Genomic_DNA"/>
</dbReference>
<dbReference type="OrthoDB" id="277392at2"/>
<dbReference type="Proteomes" id="UP000326354">
    <property type="component" value="Chromosome"/>
</dbReference>
<evidence type="ECO:0000256" key="1">
    <source>
        <dbReference type="SAM" id="MobiDB-lite"/>
    </source>
</evidence>
<proteinExistence type="predicted"/>
<sequence>MIVIIDGYNLLFHDSWPYHEGALEDRRKKLIDLVVSFKQKKRIARVIVVFDGCAGIGPYKKQTSQQGIEIIYAICQGKADEKIISLSKHLNNVMVVTADRRIIKYTKRNRSSITSPQSFTQELLKTQRRTTPKQMSLPTNDVDEWLEEFGLDDEVEIPKNFDEKLPQVPEYTEEQTQEEDDALLDEESVEDWMKWFRFKEGDYE</sequence>
<evidence type="ECO:0008006" key="4">
    <source>
        <dbReference type="Google" id="ProtNLM"/>
    </source>
</evidence>
<gene>
    <name evidence="2" type="ORF">UABAM_01230</name>
</gene>
<dbReference type="InterPro" id="IPR010298">
    <property type="entry name" value="YacP-like"/>
</dbReference>
<dbReference type="KEGG" id="uam:UABAM_01230"/>
<dbReference type="RefSeq" id="WP_151967113.1">
    <property type="nucleotide sequence ID" value="NZ_AP019860.1"/>
</dbReference>
<feature type="compositionally biased region" description="Acidic residues" evidence="1">
    <location>
        <begin position="171"/>
        <end position="186"/>
    </location>
</feature>
<evidence type="ECO:0000313" key="3">
    <source>
        <dbReference type="Proteomes" id="UP000326354"/>
    </source>
</evidence>
<dbReference type="Pfam" id="PF05991">
    <property type="entry name" value="NYN_YacP"/>
    <property type="match status" value="1"/>
</dbReference>
<dbReference type="AlphaFoldDB" id="A0A5S9IJW7"/>
<feature type="region of interest" description="Disordered" evidence="1">
    <location>
        <begin position="160"/>
        <end position="186"/>
    </location>
</feature>